<evidence type="ECO:0000256" key="1">
    <source>
        <dbReference type="PROSITE-ProRule" id="PRU00206"/>
    </source>
</evidence>
<feature type="signal peptide" evidence="2">
    <location>
        <begin position="1"/>
        <end position="26"/>
    </location>
</feature>
<feature type="repeat" description="TNFR-Cys" evidence="1">
    <location>
        <begin position="90"/>
        <end position="127"/>
    </location>
</feature>
<dbReference type="PANTHER" id="PTHR46874:SF1">
    <property type="entry name" value="TUMOR NECROSIS FACTOR RECEPTOR SUPERFAMILY MEMBER 6"/>
    <property type="match status" value="1"/>
</dbReference>
<dbReference type="Gene3D" id="2.10.50.10">
    <property type="entry name" value="Tumor Necrosis Factor Receptor, subunit A, domain 2"/>
    <property type="match status" value="1"/>
</dbReference>
<evidence type="ECO:0000313" key="4">
    <source>
        <dbReference type="EMBL" id="GFR64379.1"/>
    </source>
</evidence>
<dbReference type="GO" id="GO:0031265">
    <property type="term" value="C:CD95 death-inducing signaling complex"/>
    <property type="evidence" value="ECO:0007669"/>
    <property type="project" value="TreeGrafter"/>
</dbReference>
<dbReference type="GO" id="GO:0009897">
    <property type="term" value="C:external side of plasma membrane"/>
    <property type="evidence" value="ECO:0007669"/>
    <property type="project" value="TreeGrafter"/>
</dbReference>
<dbReference type="GO" id="GO:0097192">
    <property type="term" value="P:extrinsic apoptotic signaling pathway in absence of ligand"/>
    <property type="evidence" value="ECO:0007669"/>
    <property type="project" value="TreeGrafter"/>
</dbReference>
<feature type="domain" description="TNFR-Cys" evidence="3">
    <location>
        <begin position="90"/>
        <end position="127"/>
    </location>
</feature>
<dbReference type="Proteomes" id="UP000762676">
    <property type="component" value="Unassembled WGS sequence"/>
</dbReference>
<dbReference type="EMBL" id="BMAT01003896">
    <property type="protein sequence ID" value="GFR64379.1"/>
    <property type="molecule type" value="Genomic_DNA"/>
</dbReference>
<protein>
    <submittedName>
        <fullName evidence="4">Tumor necrosis factor receptor superfamily member 6</fullName>
    </submittedName>
</protein>
<sequence>MSTQSSVRLLTLTLAALLCVEGRVHCGPGERLALGVAGQQDTCRPCSFGYYQDRLHHRHRLCKRCLIFDEYDPRMFLVSDCTRFHDTTVRCVDGFYVASDECQVCTNCSLLQKVQIRPCQQNQNAVCCETQIVRHGKCVTSI</sequence>
<reference evidence="4 5" key="1">
    <citation type="journal article" date="2021" name="Elife">
        <title>Chloroplast acquisition without the gene transfer in kleptoplastic sea slugs, Plakobranchus ocellatus.</title>
        <authorList>
            <person name="Maeda T."/>
            <person name="Takahashi S."/>
            <person name="Yoshida T."/>
            <person name="Shimamura S."/>
            <person name="Takaki Y."/>
            <person name="Nagai Y."/>
            <person name="Toyoda A."/>
            <person name="Suzuki Y."/>
            <person name="Arimoto A."/>
            <person name="Ishii H."/>
            <person name="Satoh N."/>
            <person name="Nishiyama T."/>
            <person name="Hasebe M."/>
            <person name="Maruyama T."/>
            <person name="Minagawa J."/>
            <person name="Obokata J."/>
            <person name="Shigenobu S."/>
        </authorList>
    </citation>
    <scope>NUCLEOTIDE SEQUENCE [LARGE SCALE GENOMIC DNA]</scope>
</reference>
<evidence type="ECO:0000259" key="3">
    <source>
        <dbReference type="PROSITE" id="PS50050"/>
    </source>
</evidence>
<dbReference type="GO" id="GO:0097049">
    <property type="term" value="P:motor neuron apoptotic process"/>
    <property type="evidence" value="ECO:0007669"/>
    <property type="project" value="TreeGrafter"/>
</dbReference>
<accession>A0AAV4ETT1</accession>
<dbReference type="GO" id="GO:0045121">
    <property type="term" value="C:membrane raft"/>
    <property type="evidence" value="ECO:0007669"/>
    <property type="project" value="TreeGrafter"/>
</dbReference>
<organism evidence="4 5">
    <name type="scientific">Elysia marginata</name>
    <dbReference type="NCBI Taxonomy" id="1093978"/>
    <lineage>
        <taxon>Eukaryota</taxon>
        <taxon>Metazoa</taxon>
        <taxon>Spiralia</taxon>
        <taxon>Lophotrochozoa</taxon>
        <taxon>Mollusca</taxon>
        <taxon>Gastropoda</taxon>
        <taxon>Heterobranchia</taxon>
        <taxon>Euthyneura</taxon>
        <taxon>Panpulmonata</taxon>
        <taxon>Sacoglossa</taxon>
        <taxon>Placobranchoidea</taxon>
        <taxon>Plakobranchidae</taxon>
        <taxon>Elysia</taxon>
    </lineage>
</organism>
<dbReference type="GO" id="GO:0043066">
    <property type="term" value="P:negative regulation of apoptotic process"/>
    <property type="evidence" value="ECO:0007669"/>
    <property type="project" value="TreeGrafter"/>
</dbReference>
<evidence type="ECO:0000313" key="5">
    <source>
        <dbReference type="Proteomes" id="UP000762676"/>
    </source>
</evidence>
<dbReference type="GO" id="GO:0032872">
    <property type="term" value="P:regulation of stress-activated MAPK cascade"/>
    <property type="evidence" value="ECO:0007669"/>
    <property type="project" value="TreeGrafter"/>
</dbReference>
<evidence type="ECO:0000256" key="2">
    <source>
        <dbReference type="SAM" id="SignalP"/>
    </source>
</evidence>
<proteinExistence type="predicted"/>
<name>A0AAV4ETT1_9GAST</name>
<keyword evidence="4" id="KW-0675">Receptor</keyword>
<dbReference type="SUPFAM" id="SSF57586">
    <property type="entry name" value="TNF receptor-like"/>
    <property type="match status" value="1"/>
</dbReference>
<dbReference type="InterPro" id="IPR001368">
    <property type="entry name" value="TNFR/NGFR_Cys_rich_reg"/>
</dbReference>
<dbReference type="AlphaFoldDB" id="A0AAV4ETT1"/>
<dbReference type="PANTHER" id="PTHR46874">
    <property type="entry name" value="TUMOR NECROSIS FACTOR RECEPTOR SUPERFAMILY MEMBER 6"/>
    <property type="match status" value="1"/>
</dbReference>
<dbReference type="Pfam" id="PF00020">
    <property type="entry name" value="TNFR_c6"/>
    <property type="match status" value="1"/>
</dbReference>
<feature type="chain" id="PRO_5043719182" evidence="2">
    <location>
        <begin position="27"/>
        <end position="142"/>
    </location>
</feature>
<comment type="caution">
    <text evidence="4">The sequence shown here is derived from an EMBL/GenBank/DDBJ whole genome shotgun (WGS) entry which is preliminary data.</text>
</comment>
<dbReference type="SMART" id="SM00208">
    <property type="entry name" value="TNFR"/>
    <property type="match status" value="2"/>
</dbReference>
<dbReference type="GO" id="GO:0097527">
    <property type="term" value="P:necroptotic signaling pathway"/>
    <property type="evidence" value="ECO:0007669"/>
    <property type="project" value="TreeGrafter"/>
</dbReference>
<gene>
    <name evidence="4" type="ORF">ElyMa_001920900</name>
</gene>
<dbReference type="PROSITE" id="PS50050">
    <property type="entry name" value="TNFR_NGFR_2"/>
    <property type="match status" value="1"/>
</dbReference>
<dbReference type="PROSITE" id="PS00652">
    <property type="entry name" value="TNFR_NGFR_1"/>
    <property type="match status" value="1"/>
</dbReference>
<dbReference type="GO" id="GO:0005031">
    <property type="term" value="F:tumor necrosis factor receptor activity"/>
    <property type="evidence" value="ECO:0007669"/>
    <property type="project" value="TreeGrafter"/>
</dbReference>
<keyword evidence="2" id="KW-0732">Signal</keyword>
<comment type="caution">
    <text evidence="1">Lacks conserved residue(s) required for the propagation of feature annotation.</text>
</comment>
<keyword evidence="5" id="KW-1185">Reference proteome</keyword>